<dbReference type="InterPro" id="IPR036388">
    <property type="entry name" value="WH-like_DNA-bd_sf"/>
</dbReference>
<gene>
    <name evidence="2" type="ORF">E4U91_03755</name>
</gene>
<dbReference type="InterPro" id="IPR039422">
    <property type="entry name" value="MarR/SlyA-like"/>
</dbReference>
<dbReference type="InterPro" id="IPR000835">
    <property type="entry name" value="HTH_MarR-typ"/>
</dbReference>
<evidence type="ECO:0000259" key="1">
    <source>
        <dbReference type="PROSITE" id="PS50995"/>
    </source>
</evidence>
<keyword evidence="3" id="KW-1185">Reference proteome</keyword>
<dbReference type="AlphaFoldDB" id="A0A4U5WCS0"/>
<dbReference type="Pfam" id="PF12802">
    <property type="entry name" value="MarR_2"/>
    <property type="match status" value="1"/>
</dbReference>
<reference evidence="2 3" key="1">
    <citation type="submission" date="2019-04" db="EMBL/GenBank/DDBJ databases">
        <title>Streptomyces lasaliensis sp. nov., an Actinomycete isolated from soil which produces the polyether antibiotic lasalocid.</title>
        <authorList>
            <person name="Erwin G."/>
            <person name="Haber C."/>
        </authorList>
    </citation>
    <scope>NUCLEOTIDE SEQUENCE [LARGE SCALE GENOMIC DNA]</scope>
    <source>
        <strain evidence="2 3">X-537</strain>
    </source>
</reference>
<dbReference type="PROSITE" id="PS50995">
    <property type="entry name" value="HTH_MARR_2"/>
    <property type="match status" value="1"/>
</dbReference>
<dbReference type="GO" id="GO:0003700">
    <property type="term" value="F:DNA-binding transcription factor activity"/>
    <property type="evidence" value="ECO:0007669"/>
    <property type="project" value="InterPro"/>
</dbReference>
<dbReference type="GO" id="GO:0006950">
    <property type="term" value="P:response to stress"/>
    <property type="evidence" value="ECO:0007669"/>
    <property type="project" value="TreeGrafter"/>
</dbReference>
<organism evidence="2 3">
    <name type="scientific">Streptomyces lasalocidi</name>
    <name type="common">Streptomyces lasaliensis</name>
    <dbReference type="NCBI Taxonomy" id="324833"/>
    <lineage>
        <taxon>Bacteria</taxon>
        <taxon>Bacillati</taxon>
        <taxon>Actinomycetota</taxon>
        <taxon>Actinomycetes</taxon>
        <taxon>Kitasatosporales</taxon>
        <taxon>Streptomycetaceae</taxon>
        <taxon>Streptomyces</taxon>
    </lineage>
</organism>
<proteinExistence type="predicted"/>
<evidence type="ECO:0000313" key="2">
    <source>
        <dbReference type="EMBL" id="TKS99319.1"/>
    </source>
</evidence>
<dbReference type="PANTHER" id="PTHR33164:SF103">
    <property type="entry name" value="REGULATORY PROTEIN MARR"/>
    <property type="match status" value="1"/>
</dbReference>
<evidence type="ECO:0000313" key="3">
    <source>
        <dbReference type="Proteomes" id="UP000305929"/>
    </source>
</evidence>
<dbReference type="SMART" id="SM00347">
    <property type="entry name" value="HTH_MARR"/>
    <property type="match status" value="1"/>
</dbReference>
<dbReference type="Gene3D" id="1.10.10.10">
    <property type="entry name" value="Winged helix-like DNA-binding domain superfamily/Winged helix DNA-binding domain"/>
    <property type="match status" value="1"/>
</dbReference>
<dbReference type="RefSeq" id="WP_137305207.1">
    <property type="nucleotide sequence ID" value="NZ_SZNQ01000001.1"/>
</dbReference>
<dbReference type="InterPro" id="IPR036390">
    <property type="entry name" value="WH_DNA-bd_sf"/>
</dbReference>
<dbReference type="OrthoDB" id="3295125at2"/>
<dbReference type="Proteomes" id="UP000305929">
    <property type="component" value="Unassembled WGS sequence"/>
</dbReference>
<feature type="domain" description="HTH marR-type" evidence="1">
    <location>
        <begin position="15"/>
        <end position="147"/>
    </location>
</feature>
<comment type="caution">
    <text evidence="2">The sequence shown here is derived from an EMBL/GenBank/DDBJ whole genome shotgun (WGS) entry which is preliminary data.</text>
</comment>
<name>A0A4U5WCS0_STRLS</name>
<protein>
    <submittedName>
        <fullName evidence="2">MarR family transcriptional regulator</fullName>
    </submittedName>
</protein>
<dbReference type="SUPFAM" id="SSF46785">
    <property type="entry name" value="Winged helix' DNA-binding domain"/>
    <property type="match status" value="1"/>
</dbReference>
<dbReference type="PANTHER" id="PTHR33164">
    <property type="entry name" value="TRANSCRIPTIONAL REGULATOR, MARR FAMILY"/>
    <property type="match status" value="1"/>
</dbReference>
<sequence>MPPHSASAQDLDHVAAGLVACLPALGRALERQVDLVYPHPKPSEAQLALLRHVGDHDGVTVRAAAEALLMKPNNVSALVTQLTEQGLLERRQDASDKRVAHLHLTPVARQRLVEVRQLMAGHVVGALRALTEGELDALGSALGALNALGRHLPTASAATATATAAH</sequence>
<accession>A0A4U5WCS0</accession>
<dbReference type="EMBL" id="SZNQ01000001">
    <property type="protein sequence ID" value="TKS99319.1"/>
    <property type="molecule type" value="Genomic_DNA"/>
</dbReference>